<dbReference type="GO" id="GO:0005681">
    <property type="term" value="C:spliceosomal complex"/>
    <property type="evidence" value="ECO:0007669"/>
    <property type="project" value="UniProtKB-KW"/>
</dbReference>
<evidence type="ECO:0000256" key="2">
    <source>
        <dbReference type="ARBA" id="ARBA00015189"/>
    </source>
</evidence>
<dbReference type="GO" id="GO:0005654">
    <property type="term" value="C:nucleoplasm"/>
    <property type="evidence" value="ECO:0007669"/>
    <property type="project" value="TreeGrafter"/>
</dbReference>
<dbReference type="InterPro" id="IPR035979">
    <property type="entry name" value="RBD_domain_sf"/>
</dbReference>
<evidence type="ECO:0000256" key="6">
    <source>
        <dbReference type="ARBA" id="ARBA00023187"/>
    </source>
</evidence>
<dbReference type="GO" id="GO:0008380">
    <property type="term" value="P:RNA splicing"/>
    <property type="evidence" value="ECO:0007669"/>
    <property type="project" value="UniProtKB-KW"/>
</dbReference>
<dbReference type="Proteomes" id="UP000663854">
    <property type="component" value="Unassembled WGS sequence"/>
</dbReference>
<dbReference type="SUPFAM" id="SSF54928">
    <property type="entry name" value="RNA-binding domain, RBD"/>
    <property type="match status" value="1"/>
</dbReference>
<organism evidence="8 10">
    <name type="scientific">Rotaria sordida</name>
    <dbReference type="NCBI Taxonomy" id="392033"/>
    <lineage>
        <taxon>Eukaryota</taxon>
        <taxon>Metazoa</taxon>
        <taxon>Spiralia</taxon>
        <taxon>Gnathifera</taxon>
        <taxon>Rotifera</taxon>
        <taxon>Eurotatoria</taxon>
        <taxon>Bdelloidea</taxon>
        <taxon>Philodinida</taxon>
        <taxon>Philodinidae</taxon>
        <taxon>Rotaria</taxon>
    </lineage>
</organism>
<dbReference type="CDD" id="cd12442">
    <property type="entry name" value="RRM_RBM48"/>
    <property type="match status" value="1"/>
</dbReference>
<gene>
    <name evidence="9" type="ORF">JXQ802_LOCUS25375</name>
    <name evidence="8" type="ORF">PYM288_LOCUS6675</name>
</gene>
<evidence type="ECO:0000313" key="9">
    <source>
        <dbReference type="EMBL" id="CAF1219708.1"/>
    </source>
</evidence>
<keyword evidence="6" id="KW-0508">mRNA splicing</keyword>
<evidence type="ECO:0000256" key="1">
    <source>
        <dbReference type="ARBA" id="ARBA00006938"/>
    </source>
</evidence>
<keyword evidence="4" id="KW-0747">Spliceosome</keyword>
<dbReference type="InterPro" id="IPR034264">
    <property type="entry name" value="RBM48_RRM"/>
</dbReference>
<dbReference type="GO" id="GO:0006397">
    <property type="term" value="P:mRNA processing"/>
    <property type="evidence" value="ECO:0007669"/>
    <property type="project" value="UniProtKB-KW"/>
</dbReference>
<keyword evidence="5" id="KW-0694">RNA-binding</keyword>
<comment type="function">
    <text evidence="7">As a component of the minor spliceosome, involved in the splicing of U12-type introns in pre-mRNAs.</text>
</comment>
<dbReference type="GO" id="GO:0003723">
    <property type="term" value="F:RNA binding"/>
    <property type="evidence" value="ECO:0007669"/>
    <property type="project" value="UniProtKB-KW"/>
</dbReference>
<dbReference type="EMBL" id="CAJNOH010000075">
    <property type="protein sequence ID" value="CAF0843257.1"/>
    <property type="molecule type" value="Genomic_DNA"/>
</dbReference>
<evidence type="ECO:0000313" key="10">
    <source>
        <dbReference type="Proteomes" id="UP000663854"/>
    </source>
</evidence>
<evidence type="ECO:0000256" key="5">
    <source>
        <dbReference type="ARBA" id="ARBA00022884"/>
    </source>
</evidence>
<dbReference type="PANTHER" id="PTHR20957">
    <property type="entry name" value="RNA-BINDING PROTEIN 48"/>
    <property type="match status" value="1"/>
</dbReference>
<evidence type="ECO:0000256" key="3">
    <source>
        <dbReference type="ARBA" id="ARBA00022664"/>
    </source>
</evidence>
<proteinExistence type="inferred from homology"/>
<evidence type="ECO:0000256" key="7">
    <source>
        <dbReference type="ARBA" id="ARBA00035004"/>
    </source>
</evidence>
<dbReference type="AlphaFoldDB" id="A0A813VC62"/>
<keyword evidence="11" id="KW-1185">Reference proteome</keyword>
<dbReference type="PANTHER" id="PTHR20957:SF0">
    <property type="entry name" value="RNA-BINDING PROTEIN 48"/>
    <property type="match status" value="1"/>
</dbReference>
<sequence>MFQSHDHHVKDNVCLTRSPYRNGKKLRAVKVYTIAQESKYLLIQNIPSIAGVVEQLLPYFNQYGNIEQYWRLDGYIRKDSTQDDEFFDTILIKFIQIQQARNAKCHLDDMNFMGSILHICYAPECESLDDLREKLNERRTIVQRKSEMNNYAKRKKSTMNTIRQNTPKKQCKIVYKQSTLIPKNDSISCPTNTIESPSLKSFERTKNEIRSKMREIVQKSNLIPIVLQQDIKKRKRLQI</sequence>
<keyword evidence="3" id="KW-0507">mRNA processing</keyword>
<evidence type="ECO:0000256" key="4">
    <source>
        <dbReference type="ARBA" id="ARBA00022728"/>
    </source>
</evidence>
<dbReference type="InterPro" id="IPR039599">
    <property type="entry name" value="RBM48"/>
</dbReference>
<evidence type="ECO:0000313" key="11">
    <source>
        <dbReference type="Proteomes" id="UP000663870"/>
    </source>
</evidence>
<dbReference type="EMBL" id="CAJNOL010000853">
    <property type="protein sequence ID" value="CAF1219708.1"/>
    <property type="molecule type" value="Genomic_DNA"/>
</dbReference>
<name>A0A813VC62_9BILA</name>
<protein>
    <recommendedName>
        <fullName evidence="2">RNA-binding protein 48</fullName>
    </recommendedName>
</protein>
<accession>A0A813VC62</accession>
<comment type="caution">
    <text evidence="8">The sequence shown here is derived from an EMBL/GenBank/DDBJ whole genome shotgun (WGS) entry which is preliminary data.</text>
</comment>
<comment type="similarity">
    <text evidence="1">Belongs to the RBM48 family.</text>
</comment>
<evidence type="ECO:0000313" key="8">
    <source>
        <dbReference type="EMBL" id="CAF0843257.1"/>
    </source>
</evidence>
<dbReference type="Proteomes" id="UP000663870">
    <property type="component" value="Unassembled WGS sequence"/>
</dbReference>
<reference evidence="8" key="1">
    <citation type="submission" date="2021-02" db="EMBL/GenBank/DDBJ databases">
        <authorList>
            <person name="Nowell W R."/>
        </authorList>
    </citation>
    <scope>NUCLEOTIDE SEQUENCE</scope>
</reference>